<evidence type="ECO:0000256" key="3">
    <source>
        <dbReference type="SAM" id="SignalP"/>
    </source>
</evidence>
<dbReference type="InterPro" id="IPR011990">
    <property type="entry name" value="TPR-like_helical_dom_sf"/>
</dbReference>
<keyword evidence="1" id="KW-0677">Repeat</keyword>
<dbReference type="SUPFAM" id="SSF48452">
    <property type="entry name" value="TPR-like"/>
    <property type="match status" value="1"/>
</dbReference>
<evidence type="ECO:0000313" key="5">
    <source>
        <dbReference type="Proteomes" id="UP001589688"/>
    </source>
</evidence>
<accession>A0ABV5ZJW0</accession>
<feature type="chain" id="PRO_5045887312" description="Tetratricopeptide repeat protein" evidence="3">
    <location>
        <begin position="23"/>
        <end position="227"/>
    </location>
</feature>
<dbReference type="InterPro" id="IPR050498">
    <property type="entry name" value="Ycf3"/>
</dbReference>
<keyword evidence="2" id="KW-0802">TPR repeat</keyword>
<gene>
    <name evidence="4" type="ORF">ACFFK8_07490</name>
</gene>
<evidence type="ECO:0000313" key="4">
    <source>
        <dbReference type="EMBL" id="MFB9897644.1"/>
    </source>
</evidence>
<protein>
    <recommendedName>
        <fullName evidence="6">Tetratricopeptide repeat protein</fullName>
    </recommendedName>
</protein>
<reference evidence="4 5" key="1">
    <citation type="submission" date="2024-09" db="EMBL/GenBank/DDBJ databases">
        <authorList>
            <person name="Sun Q."/>
            <person name="Mori K."/>
        </authorList>
    </citation>
    <scope>NUCLEOTIDE SEQUENCE [LARGE SCALE GENOMIC DNA]</scope>
    <source>
        <strain evidence="4 5">ATCC 51272</strain>
    </source>
</reference>
<comment type="caution">
    <text evidence="4">The sequence shown here is derived from an EMBL/GenBank/DDBJ whole genome shotgun (WGS) entry which is preliminary data.</text>
</comment>
<dbReference type="PANTHER" id="PTHR44858">
    <property type="entry name" value="TETRATRICOPEPTIDE REPEAT PROTEIN 6"/>
    <property type="match status" value="1"/>
</dbReference>
<dbReference type="RefSeq" id="WP_027952325.1">
    <property type="nucleotide sequence ID" value="NZ_JADU01000016.1"/>
</dbReference>
<sequence>MNTSHTLTALLLVLGVTLPIQAQDNRNPLRDSLAKATDALAYHPDSIDLRLKKAAWNVELGQWQYAKDEYDIVLQHQPNSIAALYYRAYVNGKLHRYNFARLDYERLLEMVPGNFEAQLGLALLNQKDRHYTEAMDGINRLVAAFPDSASAWAARAGIEQQQDMLEPADYDFTEALKRDPQNADYLLSRADVRIRLRRFGQARRDLDAIVKLGTPRLALREWYDRCK</sequence>
<dbReference type="InterPro" id="IPR019734">
    <property type="entry name" value="TPR_rpt"/>
</dbReference>
<evidence type="ECO:0000256" key="2">
    <source>
        <dbReference type="ARBA" id="ARBA00022803"/>
    </source>
</evidence>
<proteinExistence type="predicted"/>
<organism evidence="4 5">
    <name type="scientific">Hallella seregens ATCC 51272</name>
    <dbReference type="NCBI Taxonomy" id="1336250"/>
    <lineage>
        <taxon>Bacteria</taxon>
        <taxon>Pseudomonadati</taxon>
        <taxon>Bacteroidota</taxon>
        <taxon>Bacteroidia</taxon>
        <taxon>Bacteroidales</taxon>
        <taxon>Prevotellaceae</taxon>
        <taxon>Hallella</taxon>
    </lineage>
</organism>
<keyword evidence="3" id="KW-0732">Signal</keyword>
<dbReference type="PANTHER" id="PTHR44858:SF1">
    <property type="entry name" value="UDP-N-ACETYLGLUCOSAMINE--PEPTIDE N-ACETYLGLUCOSAMINYLTRANSFERASE SPINDLY-RELATED"/>
    <property type="match status" value="1"/>
</dbReference>
<name>A0ABV5ZJW0_9BACT</name>
<evidence type="ECO:0008006" key="6">
    <source>
        <dbReference type="Google" id="ProtNLM"/>
    </source>
</evidence>
<keyword evidence="5" id="KW-1185">Reference proteome</keyword>
<dbReference type="SMART" id="SM00028">
    <property type="entry name" value="TPR"/>
    <property type="match status" value="4"/>
</dbReference>
<dbReference type="Gene3D" id="1.25.40.10">
    <property type="entry name" value="Tetratricopeptide repeat domain"/>
    <property type="match status" value="2"/>
</dbReference>
<dbReference type="Proteomes" id="UP001589688">
    <property type="component" value="Unassembled WGS sequence"/>
</dbReference>
<feature type="signal peptide" evidence="3">
    <location>
        <begin position="1"/>
        <end position="22"/>
    </location>
</feature>
<evidence type="ECO:0000256" key="1">
    <source>
        <dbReference type="ARBA" id="ARBA00022737"/>
    </source>
</evidence>
<dbReference type="EMBL" id="JBHLZF010000002">
    <property type="protein sequence ID" value="MFB9897644.1"/>
    <property type="molecule type" value="Genomic_DNA"/>
</dbReference>